<gene>
    <name evidence="2" type="ORF">PAL_GLEAN10021795</name>
</gene>
<keyword evidence="3" id="KW-1185">Reference proteome</keyword>
<dbReference type="EMBL" id="KB030660">
    <property type="protein sequence ID" value="ELK12555.1"/>
    <property type="molecule type" value="Genomic_DNA"/>
</dbReference>
<sequence length="70" mass="8370">MLPLRQLRPGWKPPVGRPPRFPQPSLLLLPHLGCFSPVREGSGDARGWELRRFRQRQQQQQQRRRQTMEE</sequence>
<reference evidence="3" key="1">
    <citation type="journal article" date="2013" name="Science">
        <title>Comparative analysis of bat genomes provides insight into the evolution of flight and immunity.</title>
        <authorList>
            <person name="Zhang G."/>
            <person name="Cowled C."/>
            <person name="Shi Z."/>
            <person name="Huang Z."/>
            <person name="Bishop-Lilly K.A."/>
            <person name="Fang X."/>
            <person name="Wynne J.W."/>
            <person name="Xiong Z."/>
            <person name="Baker M.L."/>
            <person name="Zhao W."/>
            <person name="Tachedjian M."/>
            <person name="Zhu Y."/>
            <person name="Zhou P."/>
            <person name="Jiang X."/>
            <person name="Ng J."/>
            <person name="Yang L."/>
            <person name="Wu L."/>
            <person name="Xiao J."/>
            <person name="Feng Y."/>
            <person name="Chen Y."/>
            <person name="Sun X."/>
            <person name="Zhang Y."/>
            <person name="Marsh G.A."/>
            <person name="Crameri G."/>
            <person name="Broder C.C."/>
            <person name="Frey K.G."/>
            <person name="Wang L.F."/>
            <person name="Wang J."/>
        </authorList>
    </citation>
    <scope>NUCLEOTIDE SEQUENCE [LARGE SCALE GENOMIC DNA]</scope>
</reference>
<evidence type="ECO:0000313" key="3">
    <source>
        <dbReference type="Proteomes" id="UP000010552"/>
    </source>
</evidence>
<accession>L5KLZ2</accession>
<name>L5KLZ2_PTEAL</name>
<proteinExistence type="predicted"/>
<feature type="compositionally biased region" description="Pro residues" evidence="1">
    <location>
        <begin position="11"/>
        <end position="22"/>
    </location>
</feature>
<dbReference type="Proteomes" id="UP000010552">
    <property type="component" value="Unassembled WGS sequence"/>
</dbReference>
<protein>
    <submittedName>
        <fullName evidence="2">Uncharacterized protein</fullName>
    </submittedName>
</protein>
<dbReference type="AlphaFoldDB" id="L5KLZ2"/>
<evidence type="ECO:0000313" key="2">
    <source>
        <dbReference type="EMBL" id="ELK12555.1"/>
    </source>
</evidence>
<dbReference type="InParanoid" id="L5KLZ2"/>
<evidence type="ECO:0000256" key="1">
    <source>
        <dbReference type="SAM" id="MobiDB-lite"/>
    </source>
</evidence>
<feature type="region of interest" description="Disordered" evidence="1">
    <location>
        <begin position="1"/>
        <end position="23"/>
    </location>
</feature>
<organism evidence="2 3">
    <name type="scientific">Pteropus alecto</name>
    <name type="common">Black flying fox</name>
    <dbReference type="NCBI Taxonomy" id="9402"/>
    <lineage>
        <taxon>Eukaryota</taxon>
        <taxon>Metazoa</taxon>
        <taxon>Chordata</taxon>
        <taxon>Craniata</taxon>
        <taxon>Vertebrata</taxon>
        <taxon>Euteleostomi</taxon>
        <taxon>Mammalia</taxon>
        <taxon>Eutheria</taxon>
        <taxon>Laurasiatheria</taxon>
        <taxon>Chiroptera</taxon>
        <taxon>Yinpterochiroptera</taxon>
        <taxon>Pteropodoidea</taxon>
        <taxon>Pteropodidae</taxon>
        <taxon>Pteropodinae</taxon>
        <taxon>Pteropus</taxon>
    </lineage>
</organism>